<name>A0ABW3PB70_9PROT</name>
<dbReference type="PANTHER" id="PTHR37816">
    <property type="entry name" value="YALI0E33011P"/>
    <property type="match status" value="1"/>
</dbReference>
<dbReference type="SUPFAM" id="SSF52540">
    <property type="entry name" value="P-loop containing nucleoside triphosphate hydrolases"/>
    <property type="match status" value="1"/>
</dbReference>
<evidence type="ECO:0000313" key="2">
    <source>
        <dbReference type="Proteomes" id="UP001597206"/>
    </source>
</evidence>
<protein>
    <submittedName>
        <fullName evidence="1">AAA family ATPase</fullName>
    </submittedName>
</protein>
<keyword evidence="2" id="KW-1185">Reference proteome</keyword>
<dbReference type="EMBL" id="JBHTLN010000001">
    <property type="protein sequence ID" value="MFD1121435.1"/>
    <property type="molecule type" value="Genomic_DNA"/>
</dbReference>
<comment type="caution">
    <text evidence="1">The sequence shown here is derived from an EMBL/GenBank/DDBJ whole genome shotgun (WGS) entry which is preliminary data.</text>
</comment>
<dbReference type="Proteomes" id="UP001597206">
    <property type="component" value="Unassembled WGS sequence"/>
</dbReference>
<dbReference type="PANTHER" id="PTHR37816:SF2">
    <property type="entry name" value="DNA TOPOLOGY MODULATION PROTEIN FLAR-RELATED PROTEIN"/>
    <property type="match status" value="1"/>
</dbReference>
<dbReference type="InterPro" id="IPR027417">
    <property type="entry name" value="P-loop_NTPase"/>
</dbReference>
<proteinExistence type="predicted"/>
<dbReference type="InterPro" id="IPR052922">
    <property type="entry name" value="Cytidylate_Kinase-2"/>
</dbReference>
<dbReference type="Pfam" id="PF13238">
    <property type="entry name" value="AAA_18"/>
    <property type="match status" value="1"/>
</dbReference>
<accession>A0ABW3PB70</accession>
<sequence length="175" mass="19430">MKVHITGASGSGTTTLGQALAQALSSRHLDADAYFWLPTMPPYQEKRPQAERLVLLHADLQSAPDIVASGSVVGWGAEIEEAFDLIVFLYLPAITRIERLRQREITRYGFVNPEFLAWAAQYDEGPAEGRSLAKHEAWLAQRACPVLRLEQDISVQERLGQVLNAINHLPSRQSA</sequence>
<gene>
    <name evidence="1" type="ORF">ACFQ2T_02885</name>
</gene>
<organism evidence="1 2">
    <name type="scientific">Methylophilus flavus</name>
    <dbReference type="NCBI Taxonomy" id="640084"/>
    <lineage>
        <taxon>Bacteria</taxon>
        <taxon>Pseudomonadati</taxon>
        <taxon>Pseudomonadota</taxon>
        <taxon>Betaproteobacteria</taxon>
        <taxon>Nitrosomonadales</taxon>
        <taxon>Methylophilaceae</taxon>
        <taxon>Methylophilus</taxon>
    </lineage>
</organism>
<dbReference type="RefSeq" id="WP_379030238.1">
    <property type="nucleotide sequence ID" value="NZ_JBHTLN010000001.1"/>
</dbReference>
<evidence type="ECO:0000313" key="1">
    <source>
        <dbReference type="EMBL" id="MFD1121435.1"/>
    </source>
</evidence>
<reference evidence="2" key="1">
    <citation type="journal article" date="2019" name="Int. J. Syst. Evol. Microbiol.">
        <title>The Global Catalogue of Microorganisms (GCM) 10K type strain sequencing project: providing services to taxonomists for standard genome sequencing and annotation.</title>
        <authorList>
            <consortium name="The Broad Institute Genomics Platform"/>
            <consortium name="The Broad Institute Genome Sequencing Center for Infectious Disease"/>
            <person name="Wu L."/>
            <person name="Ma J."/>
        </authorList>
    </citation>
    <scope>NUCLEOTIDE SEQUENCE [LARGE SCALE GENOMIC DNA]</scope>
    <source>
        <strain evidence="2">CCUG 58411</strain>
    </source>
</reference>
<dbReference type="NCBIfam" id="NF004861">
    <property type="entry name" value="PRK06217.1"/>
    <property type="match status" value="1"/>
</dbReference>
<dbReference type="Gene3D" id="3.40.50.300">
    <property type="entry name" value="P-loop containing nucleotide triphosphate hydrolases"/>
    <property type="match status" value="1"/>
</dbReference>